<keyword evidence="3" id="KW-0597">Phosphoprotein</keyword>
<keyword evidence="12" id="KW-1185">Reference proteome</keyword>
<dbReference type="Pfam" id="PF00512">
    <property type="entry name" value="HisKA"/>
    <property type="match status" value="1"/>
</dbReference>
<dbReference type="Gene3D" id="1.10.287.130">
    <property type="match status" value="1"/>
</dbReference>
<dbReference type="SUPFAM" id="SSF55874">
    <property type="entry name" value="ATPase domain of HSP90 chaperone/DNA topoisomerase II/histidine kinase"/>
    <property type="match status" value="1"/>
</dbReference>
<proteinExistence type="predicted"/>
<dbReference type="EC" id="2.7.13.3" evidence="2"/>
<evidence type="ECO:0000256" key="4">
    <source>
        <dbReference type="ARBA" id="ARBA00022679"/>
    </source>
</evidence>
<evidence type="ECO:0000256" key="9">
    <source>
        <dbReference type="SAM" id="MobiDB-lite"/>
    </source>
</evidence>
<dbReference type="InterPro" id="IPR036890">
    <property type="entry name" value="HATPase_C_sf"/>
</dbReference>
<dbReference type="PROSITE" id="PS50109">
    <property type="entry name" value="HIS_KIN"/>
    <property type="match status" value="1"/>
</dbReference>
<dbReference type="GO" id="GO:0005524">
    <property type="term" value="F:ATP binding"/>
    <property type="evidence" value="ECO:0007669"/>
    <property type="project" value="UniProtKB-KW"/>
</dbReference>
<dbReference type="PRINTS" id="PR00344">
    <property type="entry name" value="BCTRLSENSOR"/>
</dbReference>
<evidence type="ECO:0000259" key="10">
    <source>
        <dbReference type="PROSITE" id="PS50109"/>
    </source>
</evidence>
<evidence type="ECO:0000313" key="11">
    <source>
        <dbReference type="EMBL" id="WXA96931.1"/>
    </source>
</evidence>
<evidence type="ECO:0000256" key="2">
    <source>
        <dbReference type="ARBA" id="ARBA00012438"/>
    </source>
</evidence>
<dbReference type="InterPro" id="IPR005467">
    <property type="entry name" value="His_kinase_dom"/>
</dbReference>
<keyword evidence="5" id="KW-0547">Nucleotide-binding</keyword>
<gene>
    <name evidence="11" type="ORF">LZC95_08780</name>
</gene>
<name>A0ABZ2KDZ7_9BACT</name>
<accession>A0ABZ2KDZ7</accession>
<dbReference type="EMBL" id="CP089982">
    <property type="protein sequence ID" value="WXA96931.1"/>
    <property type="molecule type" value="Genomic_DNA"/>
</dbReference>
<sequence length="460" mass="49812">MAQKKPGDPVSAPPLSDVQQRTSDVVFTDREEVSTSSRMRGAGPASGLKRQLDVDLEDSHVAGFIDREAAFDLLIQLACDLPVADGDEAVVRAMVNGLAEILPMCGVGVCFVENPVMVKVLGAPMAARDMRQRVILHHGPGEHAHDRVDPTRLFPDYPSEVIVEVPGDSGGATLHAAFQEDNVAGKDALVSSILRRAVMVLKRGRQHAEAHAIAHAARHSVMTLNAQMVQAEKLASLGQIAAGMVHELNNPLTSIVAYTDYLTKRWMAKRDHADPDELERLRRIGESAHRLLRFTRDLVTYARPAGEIPIPVVLHGVIDQALVFCEHLLGETSTRVERRFGDGVLPVRGLPEQLTQVFVNLITNACHAMPRGGILTITTELVDGDRSVRVVVTDTGCGILPEDQARIFTPFFTTKKDGKGTGLGLAIVKSIVETHNGNIAVESEPDRGATFALVLPVATR</sequence>
<keyword evidence="4" id="KW-0808">Transferase</keyword>
<feature type="region of interest" description="Disordered" evidence="9">
    <location>
        <begin position="1"/>
        <end position="49"/>
    </location>
</feature>
<dbReference type="InterPro" id="IPR003594">
    <property type="entry name" value="HATPase_dom"/>
</dbReference>
<dbReference type="SMART" id="SM00387">
    <property type="entry name" value="HATPase_c"/>
    <property type="match status" value="1"/>
</dbReference>
<keyword evidence="6" id="KW-0418">Kinase</keyword>
<protein>
    <recommendedName>
        <fullName evidence="2">histidine kinase</fullName>
        <ecNumber evidence="2">2.7.13.3</ecNumber>
    </recommendedName>
</protein>
<dbReference type="SUPFAM" id="SSF47384">
    <property type="entry name" value="Homodimeric domain of signal transducing histidine kinase"/>
    <property type="match status" value="1"/>
</dbReference>
<reference evidence="11 12" key="1">
    <citation type="submission" date="2021-12" db="EMBL/GenBank/DDBJ databases">
        <title>Discovery of the Pendulisporaceae a myxobacterial family with distinct sporulation behavior and unique specialized metabolism.</title>
        <authorList>
            <person name="Garcia R."/>
            <person name="Popoff A."/>
            <person name="Bader C.D."/>
            <person name="Loehr J."/>
            <person name="Walesch S."/>
            <person name="Walt C."/>
            <person name="Boldt J."/>
            <person name="Bunk B."/>
            <person name="Haeckl F.J.F.P.J."/>
            <person name="Gunesch A.P."/>
            <person name="Birkelbach J."/>
            <person name="Nuebel U."/>
            <person name="Pietschmann T."/>
            <person name="Bach T."/>
            <person name="Mueller R."/>
        </authorList>
    </citation>
    <scope>NUCLEOTIDE SEQUENCE [LARGE SCALE GENOMIC DNA]</scope>
    <source>
        <strain evidence="11 12">MSr12523</strain>
    </source>
</reference>
<evidence type="ECO:0000313" key="12">
    <source>
        <dbReference type="Proteomes" id="UP001379533"/>
    </source>
</evidence>
<organism evidence="11 12">
    <name type="scientific">Pendulispora brunnea</name>
    <dbReference type="NCBI Taxonomy" id="2905690"/>
    <lineage>
        <taxon>Bacteria</taxon>
        <taxon>Pseudomonadati</taxon>
        <taxon>Myxococcota</taxon>
        <taxon>Myxococcia</taxon>
        <taxon>Myxococcales</taxon>
        <taxon>Sorangiineae</taxon>
        <taxon>Pendulisporaceae</taxon>
        <taxon>Pendulispora</taxon>
    </lineage>
</organism>
<feature type="domain" description="Histidine kinase" evidence="10">
    <location>
        <begin position="243"/>
        <end position="459"/>
    </location>
</feature>
<keyword evidence="8" id="KW-0902">Two-component regulatory system</keyword>
<dbReference type="InterPro" id="IPR036097">
    <property type="entry name" value="HisK_dim/P_sf"/>
</dbReference>
<evidence type="ECO:0000256" key="3">
    <source>
        <dbReference type="ARBA" id="ARBA00022553"/>
    </source>
</evidence>
<evidence type="ECO:0000256" key="7">
    <source>
        <dbReference type="ARBA" id="ARBA00022840"/>
    </source>
</evidence>
<evidence type="ECO:0000256" key="6">
    <source>
        <dbReference type="ARBA" id="ARBA00022777"/>
    </source>
</evidence>
<evidence type="ECO:0000256" key="5">
    <source>
        <dbReference type="ARBA" id="ARBA00022741"/>
    </source>
</evidence>
<dbReference type="CDD" id="cd00082">
    <property type="entry name" value="HisKA"/>
    <property type="match status" value="1"/>
</dbReference>
<dbReference type="Pfam" id="PF02518">
    <property type="entry name" value="HATPase_c"/>
    <property type="match status" value="1"/>
</dbReference>
<evidence type="ECO:0000256" key="8">
    <source>
        <dbReference type="ARBA" id="ARBA00023012"/>
    </source>
</evidence>
<dbReference type="Proteomes" id="UP001379533">
    <property type="component" value="Chromosome"/>
</dbReference>
<dbReference type="InterPro" id="IPR003661">
    <property type="entry name" value="HisK_dim/P_dom"/>
</dbReference>
<dbReference type="PANTHER" id="PTHR43065:SF10">
    <property type="entry name" value="PEROXIDE STRESS-ACTIVATED HISTIDINE KINASE MAK3"/>
    <property type="match status" value="1"/>
</dbReference>
<keyword evidence="7 11" id="KW-0067">ATP-binding</keyword>
<evidence type="ECO:0000256" key="1">
    <source>
        <dbReference type="ARBA" id="ARBA00000085"/>
    </source>
</evidence>
<dbReference type="PANTHER" id="PTHR43065">
    <property type="entry name" value="SENSOR HISTIDINE KINASE"/>
    <property type="match status" value="1"/>
</dbReference>
<dbReference type="Gene3D" id="3.30.565.10">
    <property type="entry name" value="Histidine kinase-like ATPase, C-terminal domain"/>
    <property type="match status" value="1"/>
</dbReference>
<dbReference type="InterPro" id="IPR004358">
    <property type="entry name" value="Sig_transdc_His_kin-like_C"/>
</dbReference>
<dbReference type="RefSeq" id="WP_394847546.1">
    <property type="nucleotide sequence ID" value="NZ_CP089982.1"/>
</dbReference>
<comment type="catalytic activity">
    <reaction evidence="1">
        <text>ATP + protein L-histidine = ADP + protein N-phospho-L-histidine.</text>
        <dbReference type="EC" id="2.7.13.3"/>
    </reaction>
</comment>
<dbReference type="SMART" id="SM00388">
    <property type="entry name" value="HisKA"/>
    <property type="match status" value="1"/>
</dbReference>